<evidence type="ECO:0000256" key="1">
    <source>
        <dbReference type="SAM" id="SignalP"/>
    </source>
</evidence>
<gene>
    <name evidence="2" type="ORF">SNE40_019532</name>
</gene>
<protein>
    <submittedName>
        <fullName evidence="2">Uncharacterized protein</fullName>
    </submittedName>
</protein>
<dbReference type="EMBL" id="JAZGQO010000014">
    <property type="protein sequence ID" value="KAK6171315.1"/>
    <property type="molecule type" value="Genomic_DNA"/>
</dbReference>
<sequence>MIRTVVSLFVLVGLIVTGNGDHNENDFCLSGSTQVQVGDEILVDCQKFKCFSTGNMEFVSEECHLGDDCIAVGSSVSQDCITYTCIQSIGPNDTMAVSLSITMDDC</sequence>
<reference evidence="2 3" key="1">
    <citation type="submission" date="2024-01" db="EMBL/GenBank/DDBJ databases">
        <title>The genome of the rayed Mediterranean limpet Patella caerulea (Linnaeus, 1758).</title>
        <authorList>
            <person name="Anh-Thu Weber A."/>
            <person name="Halstead-Nussloch G."/>
        </authorList>
    </citation>
    <scope>NUCLEOTIDE SEQUENCE [LARGE SCALE GENOMIC DNA]</scope>
    <source>
        <strain evidence="2">AATW-2023a</strain>
        <tissue evidence="2">Whole specimen</tissue>
    </source>
</reference>
<accession>A0AAN8PIW2</accession>
<dbReference type="AlphaFoldDB" id="A0AAN8PIW2"/>
<proteinExistence type="predicted"/>
<name>A0AAN8PIW2_PATCE</name>
<keyword evidence="1" id="KW-0732">Signal</keyword>
<evidence type="ECO:0000313" key="3">
    <source>
        <dbReference type="Proteomes" id="UP001347796"/>
    </source>
</evidence>
<organism evidence="2 3">
    <name type="scientific">Patella caerulea</name>
    <name type="common">Rayed Mediterranean limpet</name>
    <dbReference type="NCBI Taxonomy" id="87958"/>
    <lineage>
        <taxon>Eukaryota</taxon>
        <taxon>Metazoa</taxon>
        <taxon>Spiralia</taxon>
        <taxon>Lophotrochozoa</taxon>
        <taxon>Mollusca</taxon>
        <taxon>Gastropoda</taxon>
        <taxon>Patellogastropoda</taxon>
        <taxon>Patelloidea</taxon>
        <taxon>Patellidae</taxon>
        <taxon>Patella</taxon>
    </lineage>
</organism>
<keyword evidence="3" id="KW-1185">Reference proteome</keyword>
<feature type="signal peptide" evidence="1">
    <location>
        <begin position="1"/>
        <end position="20"/>
    </location>
</feature>
<comment type="caution">
    <text evidence="2">The sequence shown here is derived from an EMBL/GenBank/DDBJ whole genome shotgun (WGS) entry which is preliminary data.</text>
</comment>
<feature type="chain" id="PRO_5042849811" evidence="1">
    <location>
        <begin position="21"/>
        <end position="106"/>
    </location>
</feature>
<dbReference type="Proteomes" id="UP001347796">
    <property type="component" value="Unassembled WGS sequence"/>
</dbReference>
<evidence type="ECO:0000313" key="2">
    <source>
        <dbReference type="EMBL" id="KAK6171315.1"/>
    </source>
</evidence>